<dbReference type="SMART" id="SM00355">
    <property type="entry name" value="ZnF_C2H2"/>
    <property type="match status" value="4"/>
</dbReference>
<keyword evidence="4" id="KW-1185">Reference proteome</keyword>
<reference evidence="3" key="1">
    <citation type="submission" date="2023-06" db="EMBL/GenBank/DDBJ databases">
        <title>Genomic analysis of the entomopathogenic nematode Steinernema hermaphroditum.</title>
        <authorList>
            <person name="Schwarz E.M."/>
            <person name="Heppert J.K."/>
            <person name="Baniya A."/>
            <person name="Schwartz H.T."/>
            <person name="Tan C.-H."/>
            <person name="Antoshechkin I."/>
            <person name="Sternberg P.W."/>
            <person name="Goodrich-Blair H."/>
            <person name="Dillman A.R."/>
        </authorList>
    </citation>
    <scope>NUCLEOTIDE SEQUENCE</scope>
    <source>
        <strain evidence="3">PS9179</strain>
        <tissue evidence="3">Whole animal</tissue>
    </source>
</reference>
<proteinExistence type="predicted"/>
<gene>
    <name evidence="3" type="ORF">QR680_006929</name>
</gene>
<dbReference type="AlphaFoldDB" id="A0AA39LXW9"/>
<feature type="domain" description="C2H2-type" evidence="2">
    <location>
        <begin position="204"/>
        <end position="224"/>
    </location>
</feature>
<dbReference type="EMBL" id="JAUCMV010000003">
    <property type="protein sequence ID" value="KAK0413657.1"/>
    <property type="molecule type" value="Genomic_DNA"/>
</dbReference>
<evidence type="ECO:0000313" key="4">
    <source>
        <dbReference type="Proteomes" id="UP001175271"/>
    </source>
</evidence>
<dbReference type="PROSITE" id="PS00028">
    <property type="entry name" value="ZINC_FINGER_C2H2_1"/>
    <property type="match status" value="1"/>
</dbReference>
<dbReference type="InterPro" id="IPR013087">
    <property type="entry name" value="Znf_C2H2_type"/>
</dbReference>
<feature type="compositionally biased region" description="Acidic residues" evidence="1">
    <location>
        <begin position="14"/>
        <end position="25"/>
    </location>
</feature>
<dbReference type="Proteomes" id="UP001175271">
    <property type="component" value="Unassembled WGS sequence"/>
</dbReference>
<evidence type="ECO:0000259" key="2">
    <source>
        <dbReference type="PROSITE" id="PS00028"/>
    </source>
</evidence>
<feature type="region of interest" description="Disordered" evidence="1">
    <location>
        <begin position="1"/>
        <end position="46"/>
    </location>
</feature>
<name>A0AA39LXW9_9BILA</name>
<evidence type="ECO:0000256" key="1">
    <source>
        <dbReference type="SAM" id="MobiDB-lite"/>
    </source>
</evidence>
<evidence type="ECO:0000313" key="3">
    <source>
        <dbReference type="EMBL" id="KAK0413657.1"/>
    </source>
</evidence>
<comment type="caution">
    <text evidence="3">The sequence shown here is derived from an EMBL/GenBank/DDBJ whole genome shotgun (WGS) entry which is preliminary data.</text>
</comment>
<protein>
    <recommendedName>
        <fullName evidence="2">C2H2-type domain-containing protein</fullName>
    </recommendedName>
</protein>
<accession>A0AA39LXW9</accession>
<sequence>MEKVKMNGAGIDRDGEETDLSDEEELNRRGCAPAITGGEEDGSCSDSEDITAVEGNCEVDQMITDCETTDERTESSLRDDLPPRKRVTRVSEKSCLWQCAVCGRKIKGNWTHRRQHIGSHERLCIACPIAKCTSEPLESSFLTHLKSQHKTTRKALSTEHKADVEGQIDRNVATAIGCEMKYFPPSSLISSSETLGKNPVNPYCKKCGKRVLQLYERRDHAALHLNMKIPCPYADCSYSGRVQACVMHLKKAHGVTRSGLKLRLQENEKFTKASKELHAQADLVMSEYFT</sequence>
<organism evidence="3 4">
    <name type="scientific">Steinernema hermaphroditum</name>
    <dbReference type="NCBI Taxonomy" id="289476"/>
    <lineage>
        <taxon>Eukaryota</taxon>
        <taxon>Metazoa</taxon>
        <taxon>Ecdysozoa</taxon>
        <taxon>Nematoda</taxon>
        <taxon>Chromadorea</taxon>
        <taxon>Rhabditida</taxon>
        <taxon>Tylenchina</taxon>
        <taxon>Panagrolaimomorpha</taxon>
        <taxon>Strongyloidoidea</taxon>
        <taxon>Steinernematidae</taxon>
        <taxon>Steinernema</taxon>
    </lineage>
</organism>